<feature type="domain" description="Isopenicillin N synthase-like Fe(2+) 2OG dioxygenase" evidence="1">
    <location>
        <begin position="33"/>
        <end position="122"/>
    </location>
</feature>
<evidence type="ECO:0000313" key="2">
    <source>
        <dbReference type="EMBL" id="GKU93388.1"/>
    </source>
</evidence>
<evidence type="ECO:0000313" key="3">
    <source>
        <dbReference type="Proteomes" id="UP001054252"/>
    </source>
</evidence>
<protein>
    <recommendedName>
        <fullName evidence="1">Isopenicillin N synthase-like Fe(2+) 2OG dioxygenase domain-containing protein</fullName>
    </recommendedName>
</protein>
<gene>
    <name evidence="2" type="ORF">SLEP1_g6983</name>
</gene>
<dbReference type="Proteomes" id="UP001054252">
    <property type="component" value="Unassembled WGS sequence"/>
</dbReference>
<dbReference type="PANTHER" id="PTHR47990">
    <property type="entry name" value="2-OXOGLUTARATE (2OG) AND FE(II)-DEPENDENT OXYGENASE SUPERFAMILY PROTEIN-RELATED"/>
    <property type="match status" value="1"/>
</dbReference>
<dbReference type="EMBL" id="BPVZ01000007">
    <property type="protein sequence ID" value="GKU93388.1"/>
    <property type="molecule type" value="Genomic_DNA"/>
</dbReference>
<keyword evidence="3" id="KW-1185">Reference proteome</keyword>
<name>A0AAV5I5Y6_9ROSI</name>
<dbReference type="Pfam" id="PF03171">
    <property type="entry name" value="2OG-FeII_Oxy"/>
    <property type="match status" value="1"/>
</dbReference>
<dbReference type="InterPro" id="IPR027443">
    <property type="entry name" value="IPNS-like_sf"/>
</dbReference>
<accession>A0AAV5I5Y6</accession>
<dbReference type="SUPFAM" id="SSF51197">
    <property type="entry name" value="Clavaminate synthase-like"/>
    <property type="match status" value="1"/>
</dbReference>
<sequence>MARIARTLYEAMANNLNLDTKQSYLSESTGFIRVQRYPPISKGSQGWEVGDHKDSFMLTILNQNQLSGIQVLKDDEWFSVKPVSDELVVSLGHMMQAMSGDEYVSAKNRVKVNRQEDRIISICYSVFPEHESLIQSSNYKPFTYNDYCAQSQRYMETMGFKVGLQRFKIIGN</sequence>
<reference evidence="2 3" key="1">
    <citation type="journal article" date="2021" name="Commun. Biol.">
        <title>The genome of Shorea leprosula (Dipterocarpaceae) highlights the ecological relevance of drought in aseasonal tropical rainforests.</title>
        <authorList>
            <person name="Ng K.K.S."/>
            <person name="Kobayashi M.J."/>
            <person name="Fawcett J.A."/>
            <person name="Hatakeyama M."/>
            <person name="Paape T."/>
            <person name="Ng C.H."/>
            <person name="Ang C.C."/>
            <person name="Tnah L.H."/>
            <person name="Lee C.T."/>
            <person name="Nishiyama T."/>
            <person name="Sese J."/>
            <person name="O'Brien M.J."/>
            <person name="Copetti D."/>
            <person name="Mohd Noor M.I."/>
            <person name="Ong R.C."/>
            <person name="Putra M."/>
            <person name="Sireger I.Z."/>
            <person name="Indrioko S."/>
            <person name="Kosugi Y."/>
            <person name="Izuno A."/>
            <person name="Isagi Y."/>
            <person name="Lee S.L."/>
            <person name="Shimizu K.K."/>
        </authorList>
    </citation>
    <scope>NUCLEOTIDE SEQUENCE [LARGE SCALE GENOMIC DNA]</scope>
    <source>
        <strain evidence="2">214</strain>
    </source>
</reference>
<evidence type="ECO:0000259" key="1">
    <source>
        <dbReference type="Pfam" id="PF03171"/>
    </source>
</evidence>
<dbReference type="InterPro" id="IPR044861">
    <property type="entry name" value="IPNS-like_FE2OG_OXY"/>
</dbReference>
<dbReference type="InterPro" id="IPR050231">
    <property type="entry name" value="Iron_ascorbate_oxido_reductase"/>
</dbReference>
<comment type="caution">
    <text evidence="2">The sequence shown here is derived from an EMBL/GenBank/DDBJ whole genome shotgun (WGS) entry which is preliminary data.</text>
</comment>
<dbReference type="Gene3D" id="2.60.120.330">
    <property type="entry name" value="B-lactam Antibiotic, Isopenicillin N Synthase, Chain"/>
    <property type="match status" value="1"/>
</dbReference>
<proteinExistence type="predicted"/>
<organism evidence="2 3">
    <name type="scientific">Rubroshorea leprosula</name>
    <dbReference type="NCBI Taxonomy" id="152421"/>
    <lineage>
        <taxon>Eukaryota</taxon>
        <taxon>Viridiplantae</taxon>
        <taxon>Streptophyta</taxon>
        <taxon>Embryophyta</taxon>
        <taxon>Tracheophyta</taxon>
        <taxon>Spermatophyta</taxon>
        <taxon>Magnoliopsida</taxon>
        <taxon>eudicotyledons</taxon>
        <taxon>Gunneridae</taxon>
        <taxon>Pentapetalae</taxon>
        <taxon>rosids</taxon>
        <taxon>malvids</taxon>
        <taxon>Malvales</taxon>
        <taxon>Dipterocarpaceae</taxon>
        <taxon>Rubroshorea</taxon>
    </lineage>
</organism>
<dbReference type="AlphaFoldDB" id="A0AAV5I5Y6"/>